<feature type="transmembrane region" description="Helical" evidence="5">
    <location>
        <begin position="20"/>
        <end position="39"/>
    </location>
</feature>
<dbReference type="PANTHER" id="PTHR47804">
    <property type="entry name" value="60S RIBOSOMAL PROTEIN L19"/>
    <property type="match status" value="1"/>
</dbReference>
<dbReference type="InParanoid" id="A0A067M9N4"/>
<evidence type="ECO:0000259" key="7">
    <source>
        <dbReference type="Pfam" id="PF13515"/>
    </source>
</evidence>
<comment type="subcellular location">
    <subcellularLocation>
        <location evidence="1">Membrane</location>
        <topology evidence="1">Multi-pass membrane protein</topology>
    </subcellularLocation>
</comment>
<feature type="transmembrane region" description="Helical" evidence="5">
    <location>
        <begin position="595"/>
        <end position="614"/>
    </location>
</feature>
<feature type="domain" description="DUF2421" evidence="6">
    <location>
        <begin position="698"/>
        <end position="875"/>
    </location>
</feature>
<reference evidence="9" key="1">
    <citation type="journal article" date="2014" name="Proc. Natl. Acad. Sci. U.S.A.">
        <title>Extensive sampling of basidiomycete genomes demonstrates inadequacy of the white-rot/brown-rot paradigm for wood decay fungi.</title>
        <authorList>
            <person name="Riley R."/>
            <person name="Salamov A.A."/>
            <person name="Brown D.W."/>
            <person name="Nagy L.G."/>
            <person name="Floudas D."/>
            <person name="Held B.W."/>
            <person name="Levasseur A."/>
            <person name="Lombard V."/>
            <person name="Morin E."/>
            <person name="Otillar R."/>
            <person name="Lindquist E.A."/>
            <person name="Sun H."/>
            <person name="LaButti K.M."/>
            <person name="Schmutz J."/>
            <person name="Jabbour D."/>
            <person name="Luo H."/>
            <person name="Baker S.E."/>
            <person name="Pisabarro A.G."/>
            <person name="Walton J.D."/>
            <person name="Blanchette R.A."/>
            <person name="Henrissat B."/>
            <person name="Martin F."/>
            <person name="Cullen D."/>
            <person name="Hibbett D.S."/>
            <person name="Grigoriev I.V."/>
        </authorList>
    </citation>
    <scope>NUCLEOTIDE SEQUENCE [LARGE SCALE GENOMIC DNA]</scope>
    <source>
        <strain evidence="9">FD-172 SS1</strain>
    </source>
</reference>
<evidence type="ECO:0000259" key="6">
    <source>
        <dbReference type="Pfam" id="PF10334"/>
    </source>
</evidence>
<sequence length="966" mass="108629">MKNFTWADVVQRVHIPLQPFIARLVGTMLCAILITVGPLRNIGGPYAFLALPLKEHVFFPGSHISTQIEASGELADVLGITGCLLGVGWSCLGSFLAVVAGRRYGASAPLPRAILAMFFVSLAFAAGFIKSRLPRLHLTARIVCLTAIWNLTNNVGATSVSYREFTEFAWATFLAAATSLIPSLLFVRKCNSFPQQVVDAFQVSRSILRMHIHQYFTDARVEDSGSMRSLQAQLLDRSVDLHGSYARSVFELRIGRLSPKYMKPFVGIVDRVRSELSWGSSLPRQMDGALADYNREFLGGFEYPAQLLSNAIDSSMAAIQKAIVFAYDLPAHDRTTLRASPLDSFLDQRELLSHSVTIAKEELKHILGELTDSTLDELRQKFNEENDITISQKALFVISHSMISMLQIAAELEIAFSVAEKSLKEYEKSSPRLWYPRISIAWLGLPFDSIVTEEPVFDDEEIEKERQEDISWFETRQGLAELDQEPVLPIYGGGLFTGSSDSWDLRKKVKHFWSSSSTLRFRLWFSKIVRSVRNSSSFRFAIKNALGVALLTLPAYLPPTSSGARWFHTVHGQWAVISYLWVLETNIGATWRIGFWRLVATCAGVIYASVAYVICQKNPYAIVAALTLAEIPISWLVIHAQNPVAGVVFSITLPPILLTNYGTEVSSIAVLAVYRASTIAIGIVAAILINHFIYPRHSRVLFLLQTGKLLGQITDHYISLSRHMFQNGFLYPSRSRKEHARKELEMRRTLIRQKEILRAMDLEISLLPKPMRVYRNTIDTIQRILDILTGLRRIRENVPKRGTIRDLLPERQSLVSAICLTLYACEHAFRSRQSLPQFLPSARHALVQLVSEKEARLQVEHDDDPHALSLSEVFSLAENEAMEELTESMEALEALSRTLFGTSSWVSEALARDWEAPTPTEWRSMVFHSPHAHSPYAATNLSLGDTLRIHTRSRPVSIRRFNTNEG</sequence>
<proteinExistence type="predicted"/>
<keyword evidence="9" id="KW-1185">Reference proteome</keyword>
<feature type="transmembrane region" description="Helical" evidence="5">
    <location>
        <begin position="668"/>
        <end position="689"/>
    </location>
</feature>
<organism evidence="8 9">
    <name type="scientific">Botryobasidium botryosum (strain FD-172 SS1)</name>
    <dbReference type="NCBI Taxonomy" id="930990"/>
    <lineage>
        <taxon>Eukaryota</taxon>
        <taxon>Fungi</taxon>
        <taxon>Dikarya</taxon>
        <taxon>Basidiomycota</taxon>
        <taxon>Agaricomycotina</taxon>
        <taxon>Agaricomycetes</taxon>
        <taxon>Cantharellales</taxon>
        <taxon>Botryobasidiaceae</taxon>
        <taxon>Botryobasidium</taxon>
    </lineage>
</organism>
<gene>
    <name evidence="8" type="ORF">BOTBODRAFT_161808</name>
</gene>
<dbReference type="AlphaFoldDB" id="A0A067M9N4"/>
<dbReference type="Pfam" id="PF10334">
    <property type="entry name" value="BRE4"/>
    <property type="match status" value="1"/>
</dbReference>
<protein>
    <submittedName>
        <fullName evidence="8">Uncharacterized protein</fullName>
    </submittedName>
</protein>
<feature type="domain" description="Integral membrane bound transporter" evidence="7">
    <location>
        <begin position="564"/>
        <end position="689"/>
    </location>
</feature>
<dbReference type="FunCoup" id="A0A067M9N4">
    <property type="interactions" value="16"/>
</dbReference>
<dbReference type="OrthoDB" id="68611at2759"/>
<evidence type="ECO:0000256" key="1">
    <source>
        <dbReference type="ARBA" id="ARBA00004141"/>
    </source>
</evidence>
<evidence type="ECO:0000256" key="2">
    <source>
        <dbReference type="ARBA" id="ARBA00022692"/>
    </source>
</evidence>
<dbReference type="InterPro" id="IPR018820">
    <property type="entry name" value="BRE4-related_DUF2421"/>
</dbReference>
<name>A0A067M9N4_BOTB1</name>
<feature type="transmembrane region" description="Helical" evidence="5">
    <location>
        <begin position="540"/>
        <end position="557"/>
    </location>
</feature>
<dbReference type="STRING" id="930990.A0A067M9N4"/>
<dbReference type="InterPro" id="IPR052430">
    <property type="entry name" value="IVT-Associated"/>
</dbReference>
<dbReference type="HOGENOM" id="CLU_004825_0_0_1"/>
<evidence type="ECO:0000256" key="5">
    <source>
        <dbReference type="SAM" id="Phobius"/>
    </source>
</evidence>
<evidence type="ECO:0000313" key="9">
    <source>
        <dbReference type="Proteomes" id="UP000027195"/>
    </source>
</evidence>
<evidence type="ECO:0000256" key="4">
    <source>
        <dbReference type="ARBA" id="ARBA00023136"/>
    </source>
</evidence>
<dbReference type="Proteomes" id="UP000027195">
    <property type="component" value="Unassembled WGS sequence"/>
</dbReference>
<feature type="transmembrane region" description="Helical" evidence="5">
    <location>
        <begin position="77"/>
        <end position="101"/>
    </location>
</feature>
<evidence type="ECO:0000313" key="8">
    <source>
        <dbReference type="EMBL" id="KDQ12279.1"/>
    </source>
</evidence>
<feature type="transmembrane region" description="Helical" evidence="5">
    <location>
        <begin position="113"/>
        <end position="129"/>
    </location>
</feature>
<feature type="transmembrane region" description="Helical" evidence="5">
    <location>
        <begin position="620"/>
        <end position="637"/>
    </location>
</feature>
<feature type="transmembrane region" description="Helical" evidence="5">
    <location>
        <begin position="644"/>
        <end position="662"/>
    </location>
</feature>
<dbReference type="Pfam" id="PF13515">
    <property type="entry name" value="FUSC_2"/>
    <property type="match status" value="1"/>
</dbReference>
<keyword evidence="3 5" id="KW-1133">Transmembrane helix</keyword>
<dbReference type="InterPro" id="IPR049453">
    <property type="entry name" value="Memb_transporter_dom"/>
</dbReference>
<keyword evidence="2 5" id="KW-0812">Transmembrane</keyword>
<evidence type="ECO:0000256" key="3">
    <source>
        <dbReference type="ARBA" id="ARBA00022989"/>
    </source>
</evidence>
<feature type="transmembrane region" description="Helical" evidence="5">
    <location>
        <begin position="168"/>
        <end position="187"/>
    </location>
</feature>
<keyword evidence="4 5" id="KW-0472">Membrane</keyword>
<accession>A0A067M9N4</accession>
<dbReference type="PANTHER" id="PTHR47804:SF3">
    <property type="entry name" value="PROTEIN BRE4"/>
    <property type="match status" value="1"/>
</dbReference>
<dbReference type="EMBL" id="KL198051">
    <property type="protein sequence ID" value="KDQ12279.1"/>
    <property type="molecule type" value="Genomic_DNA"/>
</dbReference>
<dbReference type="GO" id="GO:0016020">
    <property type="term" value="C:membrane"/>
    <property type="evidence" value="ECO:0007669"/>
    <property type="project" value="UniProtKB-SubCell"/>
</dbReference>